<dbReference type="KEGG" id="mpd:MCP_1478"/>
<dbReference type="InterPro" id="IPR014710">
    <property type="entry name" value="RmlC-like_jellyroll"/>
</dbReference>
<dbReference type="EMBL" id="AP011532">
    <property type="protein sequence ID" value="BAI61550.1"/>
    <property type="molecule type" value="Genomic_DNA"/>
</dbReference>
<organism evidence="2 3">
    <name type="scientific">Methanocella paludicola (strain DSM 17711 / JCM 13418 / NBRC 101707 / SANAE)</name>
    <dbReference type="NCBI Taxonomy" id="304371"/>
    <lineage>
        <taxon>Archaea</taxon>
        <taxon>Methanobacteriati</taxon>
        <taxon>Methanobacteriota</taxon>
        <taxon>Stenosarchaea group</taxon>
        <taxon>Methanomicrobia</taxon>
        <taxon>Methanocellales</taxon>
        <taxon>Methanocellaceae</taxon>
        <taxon>Methanocella</taxon>
    </lineage>
</organism>
<dbReference type="PANTHER" id="PTHR37694:SF1">
    <property type="entry name" value="SLR8022 PROTEIN"/>
    <property type="match status" value="1"/>
</dbReference>
<name>D1YYM8_METPS</name>
<dbReference type="PANTHER" id="PTHR37694">
    <property type="entry name" value="SLR8022 PROTEIN"/>
    <property type="match status" value="1"/>
</dbReference>
<dbReference type="InterPro" id="IPR011051">
    <property type="entry name" value="RmlC_Cupin_sf"/>
</dbReference>
<dbReference type="CDD" id="cd02230">
    <property type="entry name" value="cupin_HP0902-like"/>
    <property type="match status" value="1"/>
</dbReference>
<dbReference type="PATRIC" id="fig|304371.9.peg.1516"/>
<keyword evidence="3" id="KW-1185">Reference proteome</keyword>
<dbReference type="SUPFAM" id="SSF51182">
    <property type="entry name" value="RmlC-like cupins"/>
    <property type="match status" value="1"/>
</dbReference>
<feature type="domain" description="Cupin type-2" evidence="1">
    <location>
        <begin position="50"/>
        <end position="115"/>
    </location>
</feature>
<reference evidence="3" key="3">
    <citation type="journal article" date="2011" name="PLoS ONE">
        <title>Genome sequence of a mesophilic hydrogenotrophic methanogen Methanocella paludicola, the first cultivated representative of the order Methanocellales.</title>
        <authorList>
            <person name="Sakai S."/>
            <person name="Takaki Y."/>
            <person name="Shimamura S."/>
            <person name="Sekine M."/>
            <person name="Tajima T."/>
            <person name="Kosugi H."/>
            <person name="Ichikawa N."/>
            <person name="Tasumi E."/>
            <person name="Hiraki A.T."/>
            <person name="Shimizu A."/>
            <person name="Kato Y."/>
            <person name="Nishiko R."/>
            <person name="Mori K."/>
            <person name="Fujita N."/>
            <person name="Imachi H."/>
            <person name="Takai K."/>
        </authorList>
    </citation>
    <scope>NUCLEOTIDE SEQUENCE [LARGE SCALE GENOMIC DNA]</scope>
    <source>
        <strain evidence="3">DSM 17711 / JCM 13418 / NBRC 101707 / SANAE</strain>
    </source>
</reference>
<evidence type="ECO:0000313" key="2">
    <source>
        <dbReference type="EMBL" id="BAI61550.1"/>
    </source>
</evidence>
<reference evidence="2 3" key="2">
    <citation type="journal article" date="2008" name="Int. J. Syst. Evol. Microbiol.">
        <title>Methanocella paludicola gen. nov., sp. nov., a methane-producing archaeon, the first isolate of the lineage 'Rice Cluster I', and proposal of the new archaeal order Methanocellales ord. nov.</title>
        <authorList>
            <person name="Sakai S."/>
            <person name="Imachi H."/>
            <person name="Hanada S."/>
            <person name="Ohashi A."/>
            <person name="Harada H."/>
            <person name="Kamagata Y."/>
        </authorList>
    </citation>
    <scope>NUCLEOTIDE SEQUENCE [LARGE SCALE GENOMIC DNA]</scope>
    <source>
        <strain evidence="3">DSM 17711 / JCM 13418 / NBRC 101707 / SANAE</strain>
    </source>
</reference>
<reference evidence="2 3" key="1">
    <citation type="journal article" date="2007" name="Appl. Environ. Microbiol.">
        <title>Isolation of key methanogens for global methane emission from rice paddy fields: a novel isolate affiliated with the clone cluster rice cluster I.</title>
        <authorList>
            <person name="Sakai S."/>
            <person name="Imachi H."/>
            <person name="Sekiguchi Y."/>
            <person name="Ohashi A."/>
            <person name="Harada H."/>
            <person name="Kamagata Y."/>
        </authorList>
    </citation>
    <scope>NUCLEOTIDE SEQUENCE [LARGE SCALE GENOMIC DNA]</scope>
    <source>
        <strain evidence="3">DSM 17711 / JCM 13418 / NBRC 101707 / SANAE</strain>
    </source>
</reference>
<accession>D1YYM8</accession>
<dbReference type="eggNOG" id="arCOG03004">
    <property type="taxonomic scope" value="Archaea"/>
</dbReference>
<dbReference type="Pfam" id="PF07883">
    <property type="entry name" value="Cupin_2"/>
    <property type="match status" value="1"/>
</dbReference>
<dbReference type="AlphaFoldDB" id="D1YYM8"/>
<evidence type="ECO:0000259" key="1">
    <source>
        <dbReference type="Pfam" id="PF07883"/>
    </source>
</evidence>
<dbReference type="InParanoid" id="D1YYM8"/>
<dbReference type="Gene3D" id="2.60.120.10">
    <property type="entry name" value="Jelly Rolls"/>
    <property type="match status" value="1"/>
</dbReference>
<evidence type="ECO:0000313" key="3">
    <source>
        <dbReference type="Proteomes" id="UP000001882"/>
    </source>
</evidence>
<protein>
    <recommendedName>
        <fullName evidence="1">Cupin type-2 domain-containing protein</fullName>
    </recommendedName>
</protein>
<dbReference type="InterPro" id="IPR013096">
    <property type="entry name" value="Cupin_2"/>
</dbReference>
<dbReference type="Proteomes" id="UP000001882">
    <property type="component" value="Chromosome"/>
</dbReference>
<sequence>MIDMPAKKEAPEKEKLIGKAIKMSDLVGYQPGSVVSREVINKTTGTVTIFAFDEGEGLSTHSAPFDAMVVAVDGEVEITIDDQPNHLKAGDMIIMPAGHPHSVKALKKFKMLLIMIRSKE</sequence>
<gene>
    <name evidence="2" type="ordered locus">MCP_1478</name>
</gene>
<proteinExistence type="predicted"/>